<feature type="transmembrane region" description="Helical" evidence="1">
    <location>
        <begin position="121"/>
        <end position="139"/>
    </location>
</feature>
<sequence length="191" mass="19989">MTITLERRRTGWDIVLGLVLVILGFMVLGNAVLATAVSVLWIAWLTLIGGVMMIIVALVSIRAGLSWSTLLGGAALAVLGLFMLRNPLVAAIALTMMAGAIFFVTGVVRIGLAFTVPAHKWVFILGGLVSIVLALWILLNPAAATLKLLGILLGVQVLSEGITLILSGRLRIVDATATKDNVDPATQNAAA</sequence>
<comment type="caution">
    <text evidence="2">The sequence shown here is derived from an EMBL/GenBank/DDBJ whole genome shotgun (WGS) entry which is preliminary data.</text>
</comment>
<dbReference type="InterPro" id="IPR052712">
    <property type="entry name" value="Acid_resist_chaperone_HdeD"/>
</dbReference>
<dbReference type="Pfam" id="PF03729">
    <property type="entry name" value="DUF308"/>
    <property type="match status" value="1"/>
</dbReference>
<dbReference type="InterPro" id="IPR005325">
    <property type="entry name" value="DUF308_memb"/>
</dbReference>
<reference evidence="2 3" key="1">
    <citation type="journal article" date="2019" name="Int. J. Syst. Evol. Microbiol.">
        <title>The Global Catalogue of Microorganisms (GCM) 10K type strain sequencing project: providing services to taxonomists for standard genome sequencing and annotation.</title>
        <authorList>
            <consortium name="The Broad Institute Genomics Platform"/>
            <consortium name="The Broad Institute Genome Sequencing Center for Infectious Disease"/>
            <person name="Wu L."/>
            <person name="Ma J."/>
        </authorList>
    </citation>
    <scope>NUCLEOTIDE SEQUENCE [LARGE SCALE GENOMIC DNA]</scope>
    <source>
        <strain evidence="2 3">JCM 14588</strain>
    </source>
</reference>
<keyword evidence="1" id="KW-0812">Transmembrane</keyword>
<dbReference type="PANTHER" id="PTHR34989:SF1">
    <property type="entry name" value="PROTEIN HDED"/>
    <property type="match status" value="1"/>
</dbReference>
<dbReference type="Proteomes" id="UP001501288">
    <property type="component" value="Unassembled WGS sequence"/>
</dbReference>
<feature type="transmembrane region" description="Helical" evidence="1">
    <location>
        <begin position="39"/>
        <end position="58"/>
    </location>
</feature>
<keyword evidence="1" id="KW-1133">Transmembrane helix</keyword>
<organism evidence="2 3">
    <name type="scientific">Dermacoccus barathri</name>
    <dbReference type="NCBI Taxonomy" id="322601"/>
    <lineage>
        <taxon>Bacteria</taxon>
        <taxon>Bacillati</taxon>
        <taxon>Actinomycetota</taxon>
        <taxon>Actinomycetes</taxon>
        <taxon>Micrococcales</taxon>
        <taxon>Dermacoccaceae</taxon>
        <taxon>Dermacoccus</taxon>
    </lineage>
</organism>
<evidence type="ECO:0000256" key="1">
    <source>
        <dbReference type="SAM" id="Phobius"/>
    </source>
</evidence>
<feature type="transmembrane region" description="Helical" evidence="1">
    <location>
        <begin position="65"/>
        <end position="84"/>
    </location>
</feature>
<dbReference type="RefSeq" id="WP_072625933.1">
    <property type="nucleotide sequence ID" value="NZ_BAAANV010000012.1"/>
</dbReference>
<evidence type="ECO:0000313" key="2">
    <source>
        <dbReference type="EMBL" id="GAA1532280.1"/>
    </source>
</evidence>
<feature type="transmembrane region" description="Helical" evidence="1">
    <location>
        <begin position="12"/>
        <end position="33"/>
    </location>
</feature>
<accession>A0ABN2B3H3</accession>
<feature type="transmembrane region" description="Helical" evidence="1">
    <location>
        <begin position="145"/>
        <end position="166"/>
    </location>
</feature>
<gene>
    <name evidence="2" type="ORF">GCM10009762_02810</name>
</gene>
<protein>
    <submittedName>
        <fullName evidence="2">DUF308 domain-containing protein</fullName>
    </submittedName>
</protein>
<evidence type="ECO:0000313" key="3">
    <source>
        <dbReference type="Proteomes" id="UP001501288"/>
    </source>
</evidence>
<dbReference type="PANTHER" id="PTHR34989">
    <property type="entry name" value="PROTEIN HDED"/>
    <property type="match status" value="1"/>
</dbReference>
<feature type="transmembrane region" description="Helical" evidence="1">
    <location>
        <begin position="90"/>
        <end position="114"/>
    </location>
</feature>
<dbReference type="EMBL" id="BAAANV010000012">
    <property type="protein sequence ID" value="GAA1532280.1"/>
    <property type="molecule type" value="Genomic_DNA"/>
</dbReference>
<proteinExistence type="predicted"/>
<keyword evidence="1" id="KW-0472">Membrane</keyword>
<name>A0ABN2B3H3_9MICO</name>
<keyword evidence="3" id="KW-1185">Reference proteome</keyword>